<reference evidence="2 3" key="1">
    <citation type="journal article" date="2019" name="Nat. Ecol. Evol.">
        <title>Megaphylogeny resolves global patterns of mushroom evolution.</title>
        <authorList>
            <person name="Varga T."/>
            <person name="Krizsan K."/>
            <person name="Foldi C."/>
            <person name="Dima B."/>
            <person name="Sanchez-Garcia M."/>
            <person name="Sanchez-Ramirez S."/>
            <person name="Szollosi G.J."/>
            <person name="Szarkandi J.G."/>
            <person name="Papp V."/>
            <person name="Albert L."/>
            <person name="Andreopoulos W."/>
            <person name="Angelini C."/>
            <person name="Antonin V."/>
            <person name="Barry K.W."/>
            <person name="Bougher N.L."/>
            <person name="Buchanan P."/>
            <person name="Buyck B."/>
            <person name="Bense V."/>
            <person name="Catcheside P."/>
            <person name="Chovatia M."/>
            <person name="Cooper J."/>
            <person name="Damon W."/>
            <person name="Desjardin D."/>
            <person name="Finy P."/>
            <person name="Geml J."/>
            <person name="Haridas S."/>
            <person name="Hughes K."/>
            <person name="Justo A."/>
            <person name="Karasinski D."/>
            <person name="Kautmanova I."/>
            <person name="Kiss B."/>
            <person name="Kocsube S."/>
            <person name="Kotiranta H."/>
            <person name="LaButti K.M."/>
            <person name="Lechner B.E."/>
            <person name="Liimatainen K."/>
            <person name="Lipzen A."/>
            <person name="Lukacs Z."/>
            <person name="Mihaltcheva S."/>
            <person name="Morgado L.N."/>
            <person name="Niskanen T."/>
            <person name="Noordeloos M.E."/>
            <person name="Ohm R.A."/>
            <person name="Ortiz-Santana B."/>
            <person name="Ovrebo C."/>
            <person name="Racz N."/>
            <person name="Riley R."/>
            <person name="Savchenko A."/>
            <person name="Shiryaev A."/>
            <person name="Soop K."/>
            <person name="Spirin V."/>
            <person name="Szebenyi C."/>
            <person name="Tomsovsky M."/>
            <person name="Tulloss R.E."/>
            <person name="Uehling J."/>
            <person name="Grigoriev I.V."/>
            <person name="Vagvolgyi C."/>
            <person name="Papp T."/>
            <person name="Martin F.M."/>
            <person name="Miettinen O."/>
            <person name="Hibbett D.S."/>
            <person name="Nagy L.G."/>
        </authorList>
    </citation>
    <scope>NUCLEOTIDE SEQUENCE [LARGE SCALE GENOMIC DNA]</scope>
    <source>
        <strain evidence="2 3">CBS 962.96</strain>
    </source>
</reference>
<name>A0A4S8L1T7_DENBC</name>
<keyword evidence="3" id="KW-1185">Reference proteome</keyword>
<sequence length="77" mass="7990">MQFRLVVAFVAACVSSAVYASPAVENRALCAGLVSDCLNKCASVTCDQGSCEAYCRCTLCSHGPDVTCNGTCKPDGF</sequence>
<dbReference type="AlphaFoldDB" id="A0A4S8L1T7"/>
<protein>
    <submittedName>
        <fullName evidence="2">Uncharacterized protein</fullName>
    </submittedName>
</protein>
<organism evidence="2 3">
    <name type="scientific">Dendrothele bispora (strain CBS 962.96)</name>
    <dbReference type="NCBI Taxonomy" id="1314807"/>
    <lineage>
        <taxon>Eukaryota</taxon>
        <taxon>Fungi</taxon>
        <taxon>Dikarya</taxon>
        <taxon>Basidiomycota</taxon>
        <taxon>Agaricomycotina</taxon>
        <taxon>Agaricomycetes</taxon>
        <taxon>Agaricomycetidae</taxon>
        <taxon>Agaricales</taxon>
        <taxon>Agaricales incertae sedis</taxon>
        <taxon>Dendrothele</taxon>
    </lineage>
</organism>
<feature type="signal peptide" evidence="1">
    <location>
        <begin position="1"/>
        <end position="20"/>
    </location>
</feature>
<evidence type="ECO:0000313" key="2">
    <source>
        <dbReference type="EMBL" id="THU81928.1"/>
    </source>
</evidence>
<feature type="chain" id="PRO_5020420098" evidence="1">
    <location>
        <begin position="21"/>
        <end position="77"/>
    </location>
</feature>
<evidence type="ECO:0000313" key="3">
    <source>
        <dbReference type="Proteomes" id="UP000297245"/>
    </source>
</evidence>
<evidence type="ECO:0000256" key="1">
    <source>
        <dbReference type="SAM" id="SignalP"/>
    </source>
</evidence>
<accession>A0A4S8L1T7</accession>
<gene>
    <name evidence="2" type="ORF">K435DRAFT_872824</name>
</gene>
<dbReference type="Proteomes" id="UP000297245">
    <property type="component" value="Unassembled WGS sequence"/>
</dbReference>
<proteinExistence type="predicted"/>
<dbReference type="EMBL" id="ML179769">
    <property type="protein sequence ID" value="THU81928.1"/>
    <property type="molecule type" value="Genomic_DNA"/>
</dbReference>
<keyword evidence="1" id="KW-0732">Signal</keyword>